<dbReference type="Gene3D" id="3.10.129.130">
    <property type="match status" value="1"/>
</dbReference>
<dbReference type="GO" id="GO:0004521">
    <property type="term" value="F:RNA endonuclease activity"/>
    <property type="evidence" value="ECO:0007669"/>
    <property type="project" value="InterPro"/>
</dbReference>
<gene>
    <name evidence="1" type="ORF">JCM16775_1285</name>
</gene>
<dbReference type="GO" id="GO:0003723">
    <property type="term" value="F:RNA binding"/>
    <property type="evidence" value="ECO:0007669"/>
    <property type="project" value="InterPro"/>
</dbReference>
<dbReference type="AlphaFoldDB" id="A0A510JHC9"/>
<protein>
    <recommendedName>
        <fullName evidence="3">Type III toxin-antitoxin system ToxN/AbiQ family toxin</fullName>
    </recommendedName>
</protein>
<evidence type="ECO:0000313" key="2">
    <source>
        <dbReference type="Proteomes" id="UP000321892"/>
    </source>
</evidence>
<dbReference type="RefSeq" id="WP_051254495.1">
    <property type="nucleotide sequence ID" value="NZ_AP019823.1"/>
</dbReference>
<dbReference type="InterPro" id="IPR053735">
    <property type="entry name" value="Type_III_TA_endoRNase"/>
</dbReference>
<dbReference type="Proteomes" id="UP000321892">
    <property type="component" value="Chromosome"/>
</dbReference>
<dbReference type="KEGG" id="lhf:JCM16775_1285"/>
<reference evidence="1 2" key="1">
    <citation type="submission" date="2019-07" db="EMBL/GenBank/DDBJ databases">
        <title>Complete Genome Sequence of Leptotrichia hofstadii Strain JCM16775.</title>
        <authorList>
            <person name="Watanabe S."/>
            <person name="Cui L."/>
        </authorList>
    </citation>
    <scope>NUCLEOTIDE SEQUENCE [LARGE SCALE GENOMIC DNA]</scope>
    <source>
        <strain evidence="1 2">JCM16775</strain>
    </source>
</reference>
<organism evidence="1 2">
    <name type="scientific">Leptotrichia hofstadii</name>
    <dbReference type="NCBI Taxonomy" id="157688"/>
    <lineage>
        <taxon>Bacteria</taxon>
        <taxon>Fusobacteriati</taxon>
        <taxon>Fusobacteriota</taxon>
        <taxon>Fusobacteriia</taxon>
        <taxon>Fusobacteriales</taxon>
        <taxon>Leptotrichiaceae</taxon>
        <taxon>Leptotrichia</taxon>
    </lineage>
</organism>
<dbReference type="OrthoDB" id="1655812at2"/>
<evidence type="ECO:0008006" key="3">
    <source>
        <dbReference type="Google" id="ProtNLM"/>
    </source>
</evidence>
<evidence type="ECO:0000313" key="1">
    <source>
        <dbReference type="EMBL" id="BBM38576.1"/>
    </source>
</evidence>
<keyword evidence="2" id="KW-1185">Reference proteome</keyword>
<proteinExistence type="predicted"/>
<dbReference type="Pfam" id="PF13958">
    <property type="entry name" value="ToxN_toxin"/>
    <property type="match status" value="1"/>
</dbReference>
<dbReference type="InterPro" id="IPR025911">
    <property type="entry name" value="ToxN/AbiQ_toxin"/>
</dbReference>
<accession>A0A510JHC9</accession>
<name>A0A510JHC9_9FUSO</name>
<sequence length="183" mass="21725">MRKKKGEELYFVTLTSSYLAYLGSYESKVSKKTDRPFIGVILKVENREYFAPLSSPKEKHKKMRETMDIIKIKNGKLGVINLNNMIPVLNHYKSMVKVNLSMLKKSDNINDKKYYLLLDKQLKFCNEIHQEIFEKAQILYDTFSKDFSELTKIERRMYRRVNNFKVLEHASKEFEKEYITGSL</sequence>
<dbReference type="EMBL" id="AP019823">
    <property type="protein sequence ID" value="BBM38576.1"/>
    <property type="molecule type" value="Genomic_DNA"/>
</dbReference>